<gene>
    <name evidence="2" type="ORF">Vbra_1882</name>
</gene>
<dbReference type="VEuPathDB" id="CryptoDB:Vbra_1882"/>
<proteinExistence type="predicted"/>
<feature type="region of interest" description="Disordered" evidence="1">
    <location>
        <begin position="55"/>
        <end position="85"/>
    </location>
</feature>
<dbReference type="EMBL" id="CDMY01001000">
    <property type="protein sequence ID" value="CEM38791.1"/>
    <property type="molecule type" value="Genomic_DNA"/>
</dbReference>
<feature type="compositionally biased region" description="Low complexity" evidence="1">
    <location>
        <begin position="74"/>
        <end position="85"/>
    </location>
</feature>
<dbReference type="Proteomes" id="UP000041254">
    <property type="component" value="Unassembled WGS sequence"/>
</dbReference>
<sequence length="137" mass="14790">MCEKARGCNFMKCESSQCRGQGVYFCYICGHYSHFPNGPYEYCCVNVPQPARLPPSEQPELLPNLPPDNPAPPDALTDPPAFSAAFPDAINDPGIRPLGPLGARSVAGIRRVGRDLLNQRLHNVLPGADPPADLPVP</sequence>
<organism evidence="2 3">
    <name type="scientific">Vitrella brassicaformis (strain CCMP3155)</name>
    <dbReference type="NCBI Taxonomy" id="1169540"/>
    <lineage>
        <taxon>Eukaryota</taxon>
        <taxon>Sar</taxon>
        <taxon>Alveolata</taxon>
        <taxon>Colpodellida</taxon>
        <taxon>Vitrellaceae</taxon>
        <taxon>Vitrella</taxon>
    </lineage>
</organism>
<evidence type="ECO:0000256" key="1">
    <source>
        <dbReference type="SAM" id="MobiDB-lite"/>
    </source>
</evidence>
<dbReference type="InParanoid" id="A0A0G4H593"/>
<evidence type="ECO:0000313" key="2">
    <source>
        <dbReference type="EMBL" id="CEM38791.1"/>
    </source>
</evidence>
<protein>
    <submittedName>
        <fullName evidence="2">Uncharacterized protein</fullName>
    </submittedName>
</protein>
<dbReference type="AlphaFoldDB" id="A0A0G4H593"/>
<name>A0A0G4H593_VITBC</name>
<feature type="compositionally biased region" description="Pro residues" evidence="1">
    <location>
        <begin position="64"/>
        <end position="73"/>
    </location>
</feature>
<keyword evidence="3" id="KW-1185">Reference proteome</keyword>
<reference evidence="2 3" key="1">
    <citation type="submission" date="2014-11" db="EMBL/GenBank/DDBJ databases">
        <authorList>
            <person name="Zhu J."/>
            <person name="Qi W."/>
            <person name="Song R."/>
        </authorList>
    </citation>
    <scope>NUCLEOTIDE SEQUENCE [LARGE SCALE GENOMIC DNA]</scope>
</reference>
<evidence type="ECO:0000313" key="3">
    <source>
        <dbReference type="Proteomes" id="UP000041254"/>
    </source>
</evidence>
<accession>A0A0G4H593</accession>